<dbReference type="KEGG" id="pms:KNP414_05816"/>
<evidence type="ECO:0000256" key="10">
    <source>
        <dbReference type="ARBA" id="ARBA00023225"/>
    </source>
</evidence>
<evidence type="ECO:0000256" key="8">
    <source>
        <dbReference type="ARBA" id="ARBA00022927"/>
    </source>
</evidence>
<evidence type="ECO:0000256" key="7">
    <source>
        <dbReference type="ARBA" id="ARBA00022795"/>
    </source>
</evidence>
<comment type="subcellular location">
    <subcellularLocation>
        <location evidence="1">Cell membrane</location>
        <topology evidence="1">Peripheral membrane protein</topology>
        <orientation evidence="1">Cytoplasmic side</orientation>
    </subcellularLocation>
</comment>
<dbReference type="GO" id="GO:0005886">
    <property type="term" value="C:plasma membrane"/>
    <property type="evidence" value="ECO:0007669"/>
    <property type="project" value="UniProtKB-SubCell"/>
</dbReference>
<evidence type="ECO:0000313" key="13">
    <source>
        <dbReference type="Proteomes" id="UP000006620"/>
    </source>
</evidence>
<keyword evidence="11" id="KW-0175">Coiled coil</keyword>
<keyword evidence="5" id="KW-1003">Cell membrane</keyword>
<evidence type="ECO:0000256" key="3">
    <source>
        <dbReference type="ARBA" id="ARBA00020392"/>
    </source>
</evidence>
<dbReference type="InterPro" id="IPR053716">
    <property type="entry name" value="Flag_assembly_chemotaxis_eff"/>
</dbReference>
<keyword evidence="10" id="KW-1006">Bacterial flagellum protein export</keyword>
<evidence type="ECO:0000256" key="9">
    <source>
        <dbReference type="ARBA" id="ARBA00023136"/>
    </source>
</evidence>
<evidence type="ECO:0000256" key="2">
    <source>
        <dbReference type="ARBA" id="ARBA00010004"/>
    </source>
</evidence>
<organism evidence="12 13">
    <name type="scientific">Paenibacillus mucilaginosus (strain KNP414)</name>
    <dbReference type="NCBI Taxonomy" id="1036673"/>
    <lineage>
        <taxon>Bacteria</taxon>
        <taxon>Bacillati</taxon>
        <taxon>Bacillota</taxon>
        <taxon>Bacilli</taxon>
        <taxon>Bacillales</taxon>
        <taxon>Paenibacillaceae</taxon>
        <taxon>Paenibacillus</taxon>
    </lineage>
</organism>
<keyword evidence="6" id="KW-0145">Chemotaxis</keyword>
<keyword evidence="7" id="KW-1005">Bacterial flagellum biogenesis</keyword>
<dbReference type="Gene3D" id="1.10.287.1700">
    <property type="match status" value="1"/>
</dbReference>
<protein>
    <recommendedName>
        <fullName evidence="3">Flagellar FliJ protein</fullName>
    </recommendedName>
</protein>
<dbReference type="RefSeq" id="WP_013919492.1">
    <property type="nucleotide sequence ID" value="NC_015690.1"/>
</dbReference>
<dbReference type="PATRIC" id="fig|1036673.3.peg.5407"/>
<dbReference type="GO" id="GO:0044781">
    <property type="term" value="P:bacterial-type flagellum organization"/>
    <property type="evidence" value="ECO:0007669"/>
    <property type="project" value="UniProtKB-KW"/>
</dbReference>
<dbReference type="GO" id="GO:0071973">
    <property type="term" value="P:bacterial-type flagellum-dependent cell motility"/>
    <property type="evidence" value="ECO:0007669"/>
    <property type="project" value="InterPro"/>
</dbReference>
<feature type="coiled-coil region" evidence="11">
    <location>
        <begin position="32"/>
        <end position="59"/>
    </location>
</feature>
<evidence type="ECO:0000256" key="11">
    <source>
        <dbReference type="SAM" id="Coils"/>
    </source>
</evidence>
<reference evidence="13" key="1">
    <citation type="submission" date="2011-06" db="EMBL/GenBank/DDBJ databases">
        <title>Complete genome sequence of Paenibacillus mucilaginosus KNP414.</title>
        <authorList>
            <person name="Wang J."/>
            <person name="Hu S."/>
            <person name="Hu X."/>
            <person name="Zhang B."/>
            <person name="Dong D."/>
            <person name="Zhang S."/>
            <person name="Zhao K."/>
            <person name="Wu D."/>
        </authorList>
    </citation>
    <scope>NUCLEOTIDE SEQUENCE [LARGE SCALE GENOMIC DNA]</scope>
    <source>
        <strain evidence="13">KNP414</strain>
    </source>
</reference>
<sequence length="148" mass="17540">MRFRYAFQKIVDLKMNEKTQAEWMLSEAIGRMKQEESSLVELEYSKRSLQEELQEASTRSISVSDLLLMQSYVDYVDTRIQEKHSDIQRARTVVQSKQDDLTGKMLQEKVWTKAKEKAYQRFSFDLMKKEQDGLDEMATNRYKAPSTY</sequence>
<dbReference type="Proteomes" id="UP000006620">
    <property type="component" value="Chromosome"/>
</dbReference>
<dbReference type="EMBL" id="CP002869">
    <property type="protein sequence ID" value="AEI44340.1"/>
    <property type="molecule type" value="Genomic_DNA"/>
</dbReference>
<dbReference type="InterPro" id="IPR012823">
    <property type="entry name" value="Flagell_FliJ"/>
</dbReference>
<evidence type="ECO:0000256" key="6">
    <source>
        <dbReference type="ARBA" id="ARBA00022500"/>
    </source>
</evidence>
<keyword evidence="8" id="KW-0653">Protein transport</keyword>
<evidence type="ECO:0000256" key="5">
    <source>
        <dbReference type="ARBA" id="ARBA00022475"/>
    </source>
</evidence>
<name>F8F734_PAEMK</name>
<dbReference type="AlphaFoldDB" id="F8F734"/>
<dbReference type="GO" id="GO:0006935">
    <property type="term" value="P:chemotaxis"/>
    <property type="evidence" value="ECO:0007669"/>
    <property type="project" value="UniProtKB-KW"/>
</dbReference>
<dbReference type="GO" id="GO:0015031">
    <property type="term" value="P:protein transport"/>
    <property type="evidence" value="ECO:0007669"/>
    <property type="project" value="UniProtKB-KW"/>
</dbReference>
<evidence type="ECO:0000313" key="12">
    <source>
        <dbReference type="EMBL" id="AEI44340.1"/>
    </source>
</evidence>
<keyword evidence="4" id="KW-0813">Transport</keyword>
<evidence type="ECO:0000256" key="4">
    <source>
        <dbReference type="ARBA" id="ARBA00022448"/>
    </source>
</evidence>
<reference evidence="12 13" key="2">
    <citation type="journal article" date="2013" name="Genome Announc.">
        <title>Genome Sequence of Growth-Improving Paenibacillus mucilaginosus Strain KNP414.</title>
        <authorList>
            <person name="Lu J.J."/>
            <person name="Wang J.F."/>
            <person name="Hu X.F."/>
        </authorList>
    </citation>
    <scope>NUCLEOTIDE SEQUENCE [LARGE SCALE GENOMIC DNA]</scope>
    <source>
        <strain evidence="12 13">KNP414</strain>
    </source>
</reference>
<dbReference type="GO" id="GO:0009288">
    <property type="term" value="C:bacterial-type flagellum"/>
    <property type="evidence" value="ECO:0007669"/>
    <property type="project" value="InterPro"/>
</dbReference>
<accession>F8F734</accession>
<evidence type="ECO:0000256" key="1">
    <source>
        <dbReference type="ARBA" id="ARBA00004413"/>
    </source>
</evidence>
<dbReference type="NCBIfam" id="TIGR02473">
    <property type="entry name" value="flagell_FliJ"/>
    <property type="match status" value="1"/>
</dbReference>
<dbReference type="HOGENOM" id="CLU_139638_1_1_9"/>
<keyword evidence="9" id="KW-0472">Membrane</keyword>
<gene>
    <name evidence="12" type="ordered locus">KNP414_05816</name>
</gene>
<comment type="similarity">
    <text evidence="2">Belongs to the FliJ family.</text>
</comment>
<dbReference type="Pfam" id="PF02050">
    <property type="entry name" value="FliJ"/>
    <property type="match status" value="1"/>
</dbReference>
<proteinExistence type="inferred from homology"/>